<gene>
    <name evidence="2" type="ORF">F2Q65_10270</name>
</gene>
<dbReference type="EMBL" id="VWXX01000013">
    <property type="protein sequence ID" value="KAA6185102.1"/>
    <property type="molecule type" value="Genomic_DNA"/>
</dbReference>
<evidence type="ECO:0000313" key="3">
    <source>
        <dbReference type="Proteomes" id="UP000322981"/>
    </source>
</evidence>
<organism evidence="2 3">
    <name type="scientific">Thiohalocapsa marina</name>
    <dbReference type="NCBI Taxonomy" id="424902"/>
    <lineage>
        <taxon>Bacteria</taxon>
        <taxon>Pseudomonadati</taxon>
        <taxon>Pseudomonadota</taxon>
        <taxon>Gammaproteobacteria</taxon>
        <taxon>Chromatiales</taxon>
        <taxon>Chromatiaceae</taxon>
        <taxon>Thiohalocapsa</taxon>
    </lineage>
</organism>
<keyword evidence="3" id="KW-1185">Reference proteome</keyword>
<dbReference type="RefSeq" id="WP_150093032.1">
    <property type="nucleotide sequence ID" value="NZ_JBFUOH010000048.1"/>
</dbReference>
<accession>A0A5M8FSI1</accession>
<dbReference type="PANTHER" id="PTHR35586:SF1">
    <property type="entry name" value="SLL1691 PROTEIN"/>
    <property type="match status" value="1"/>
</dbReference>
<reference evidence="2 3" key="1">
    <citation type="submission" date="2019-09" db="EMBL/GenBank/DDBJ databases">
        <title>Whole-genome sequence of the purple sulfur bacterium Thiohalocapsa marina DSM 19078.</title>
        <authorList>
            <person name="Kyndt J.A."/>
            <person name="Meyer T.E."/>
        </authorList>
    </citation>
    <scope>NUCLEOTIDE SEQUENCE [LARGE SCALE GENOMIC DNA]</scope>
    <source>
        <strain evidence="2 3">DSM 19078</strain>
    </source>
</reference>
<sequence length="304" mass="35297">MDHDQNFKNLILDYPREALALFAAAEAQAIDVGARILPIREEQLKERLGERFRELDVPLLVEWPDGRRAALLFVLEEETDPKRFSIHRLAHYCLDLAELYGTDRVVPVVIFLHPGDYPERLELGSEQRGYLQFSYLHTALFRLRAREYLDSDNLVARLALPTMAFAPEEKFEVIAAATRGLTELEPDPERRLKYADFIDIYAMLDENEWEAYRQRYPQEATTMTGFAARFTEQGRQLGHQQGLEQGLERETTLVLRLLKRRLGRVADHQREHIQSLPVEQIETLGEDLLDFTSPADLEAWLARH</sequence>
<dbReference type="PANTHER" id="PTHR35586">
    <property type="entry name" value="SLL1691 PROTEIN"/>
    <property type="match status" value="1"/>
</dbReference>
<proteinExistence type="predicted"/>
<name>A0A5M8FSI1_9GAMM</name>
<evidence type="ECO:0000259" key="1">
    <source>
        <dbReference type="Pfam" id="PF14261"/>
    </source>
</evidence>
<dbReference type="Proteomes" id="UP000322981">
    <property type="component" value="Unassembled WGS sequence"/>
</dbReference>
<dbReference type="InterPro" id="IPR025587">
    <property type="entry name" value="DUF4351"/>
</dbReference>
<evidence type="ECO:0000313" key="2">
    <source>
        <dbReference type="EMBL" id="KAA6185102.1"/>
    </source>
</evidence>
<dbReference type="OrthoDB" id="7025307at2"/>
<dbReference type="Pfam" id="PF14261">
    <property type="entry name" value="DUF4351"/>
    <property type="match status" value="1"/>
</dbReference>
<dbReference type="AlphaFoldDB" id="A0A5M8FSI1"/>
<feature type="domain" description="DUF4351" evidence="1">
    <location>
        <begin position="245"/>
        <end position="301"/>
    </location>
</feature>
<protein>
    <submittedName>
        <fullName evidence="2">DUF4351 domain-containing protein</fullName>
    </submittedName>
</protein>
<comment type="caution">
    <text evidence="2">The sequence shown here is derived from an EMBL/GenBank/DDBJ whole genome shotgun (WGS) entry which is preliminary data.</text>
</comment>